<dbReference type="EMBL" id="CAJVPW010003027">
    <property type="protein sequence ID" value="CAG8517122.1"/>
    <property type="molecule type" value="Genomic_DNA"/>
</dbReference>
<evidence type="ECO:0000313" key="1">
    <source>
        <dbReference type="EMBL" id="CAG8517122.1"/>
    </source>
</evidence>
<sequence>MPGIRYSVEKNFEHSQLERNFSCTCTDFSMRQLPCKHVYAVILRYFSSPSKNIELSCQKWQQIQQPQQQVPTPEELIHNIHEMTQNLNDLDVNSLQVVCNQLSRVLEDVRRPNRTFQEGD</sequence>
<proteinExistence type="predicted"/>
<reference evidence="1" key="1">
    <citation type="submission" date="2021-06" db="EMBL/GenBank/DDBJ databases">
        <authorList>
            <person name="Kallberg Y."/>
            <person name="Tangrot J."/>
            <person name="Rosling A."/>
        </authorList>
    </citation>
    <scope>NUCLEOTIDE SEQUENCE</scope>
    <source>
        <strain evidence="1">28 12/20/2015</strain>
    </source>
</reference>
<protein>
    <submittedName>
        <fullName evidence="1">17885_t:CDS:1</fullName>
    </submittedName>
</protein>
<keyword evidence="2" id="KW-1185">Reference proteome</keyword>
<comment type="caution">
    <text evidence="1">The sequence shown here is derived from an EMBL/GenBank/DDBJ whole genome shotgun (WGS) entry which is preliminary data.</text>
</comment>
<organism evidence="1 2">
    <name type="scientific">Cetraspora pellucida</name>
    <dbReference type="NCBI Taxonomy" id="1433469"/>
    <lineage>
        <taxon>Eukaryota</taxon>
        <taxon>Fungi</taxon>
        <taxon>Fungi incertae sedis</taxon>
        <taxon>Mucoromycota</taxon>
        <taxon>Glomeromycotina</taxon>
        <taxon>Glomeromycetes</taxon>
        <taxon>Diversisporales</taxon>
        <taxon>Gigasporaceae</taxon>
        <taxon>Cetraspora</taxon>
    </lineage>
</organism>
<name>A0ACA9L928_9GLOM</name>
<evidence type="ECO:0000313" key="2">
    <source>
        <dbReference type="Proteomes" id="UP000789366"/>
    </source>
</evidence>
<accession>A0ACA9L928</accession>
<gene>
    <name evidence="1" type="ORF">SPELUC_LOCUS3752</name>
</gene>
<dbReference type="Proteomes" id="UP000789366">
    <property type="component" value="Unassembled WGS sequence"/>
</dbReference>